<dbReference type="Pfam" id="PF00296">
    <property type="entry name" value="Bac_luciferase"/>
    <property type="match status" value="1"/>
</dbReference>
<dbReference type="OrthoDB" id="143323at2"/>
<dbReference type="AlphaFoldDB" id="A0A1H8WK30"/>
<feature type="domain" description="Luciferase-like" evidence="5">
    <location>
        <begin position="22"/>
        <end position="235"/>
    </location>
</feature>
<evidence type="ECO:0000256" key="4">
    <source>
        <dbReference type="ARBA" id="ARBA00023033"/>
    </source>
</evidence>
<dbReference type="GO" id="GO:0008726">
    <property type="term" value="F:alkanesulfonate monooxygenase activity"/>
    <property type="evidence" value="ECO:0007669"/>
    <property type="project" value="TreeGrafter"/>
</dbReference>
<dbReference type="EMBL" id="FOEE01000021">
    <property type="protein sequence ID" value="SEP27986.1"/>
    <property type="molecule type" value="Genomic_DNA"/>
</dbReference>
<accession>A0A1H8WK30</accession>
<name>A0A1H8WK30_9ACTN</name>
<organism evidence="6 7">
    <name type="scientific">Trujillonella endophytica</name>
    <dbReference type="NCBI Taxonomy" id="673521"/>
    <lineage>
        <taxon>Bacteria</taxon>
        <taxon>Bacillati</taxon>
        <taxon>Actinomycetota</taxon>
        <taxon>Actinomycetes</taxon>
        <taxon>Geodermatophilales</taxon>
        <taxon>Geodermatophilaceae</taxon>
        <taxon>Trujillonella</taxon>
    </lineage>
</organism>
<dbReference type="RefSeq" id="WP_091949179.1">
    <property type="nucleotide sequence ID" value="NZ_FOEE01000021.1"/>
</dbReference>
<dbReference type="SUPFAM" id="SSF51679">
    <property type="entry name" value="Bacterial luciferase-like"/>
    <property type="match status" value="1"/>
</dbReference>
<keyword evidence="7" id="KW-1185">Reference proteome</keyword>
<dbReference type="InterPro" id="IPR036661">
    <property type="entry name" value="Luciferase-like_sf"/>
</dbReference>
<dbReference type="InterPro" id="IPR011251">
    <property type="entry name" value="Luciferase-like_dom"/>
</dbReference>
<keyword evidence="3" id="KW-0560">Oxidoreductase</keyword>
<dbReference type="PANTHER" id="PTHR42847:SF4">
    <property type="entry name" value="ALKANESULFONATE MONOOXYGENASE-RELATED"/>
    <property type="match status" value="1"/>
</dbReference>
<proteinExistence type="predicted"/>
<evidence type="ECO:0000256" key="3">
    <source>
        <dbReference type="ARBA" id="ARBA00023002"/>
    </source>
</evidence>
<dbReference type="InterPro" id="IPR019952">
    <property type="entry name" value="F420_OxRdatse_Rv1855c_pred"/>
</dbReference>
<dbReference type="InterPro" id="IPR050172">
    <property type="entry name" value="SsuD_RutA_monooxygenase"/>
</dbReference>
<evidence type="ECO:0000256" key="1">
    <source>
        <dbReference type="ARBA" id="ARBA00022630"/>
    </source>
</evidence>
<keyword evidence="4 6" id="KW-0503">Monooxygenase</keyword>
<sequence length="289" mass="31928">MKLGLHLNDYSHLGEPQDMGPALARIARAAEDVGFARLSVTDHLWQISLIGEENEPMLEAYTTLAYLAGHTSTIELQPLVTAATYRAPGLLAKMVTTLDVLSGGRTWLALGQGWNEQEATGLGLPYDHHDGRYQRLEETVRICTQMWSDSDDPIVTEHFQLGQTLNEPRPVSRPRPRIMIGGGGELRTLKLVAQYADAMNVWGGEEAGQKITRLRERCAEVGRNPDEIEKTALFTFDVEGPDGVDGVLRELRRLHDAGFTTVYGWVPDLGSEAQLELIGSKVIPEVGSW</sequence>
<dbReference type="GO" id="GO:0046306">
    <property type="term" value="P:alkanesulfonate catabolic process"/>
    <property type="evidence" value="ECO:0007669"/>
    <property type="project" value="TreeGrafter"/>
</dbReference>
<dbReference type="NCBIfam" id="TIGR03560">
    <property type="entry name" value="F420_Rv1855c"/>
    <property type="match status" value="1"/>
</dbReference>
<dbReference type="Gene3D" id="3.20.20.30">
    <property type="entry name" value="Luciferase-like domain"/>
    <property type="match status" value="1"/>
</dbReference>
<dbReference type="Proteomes" id="UP000198960">
    <property type="component" value="Unassembled WGS sequence"/>
</dbReference>
<dbReference type="PANTHER" id="PTHR42847">
    <property type="entry name" value="ALKANESULFONATE MONOOXYGENASE"/>
    <property type="match status" value="1"/>
</dbReference>
<evidence type="ECO:0000259" key="5">
    <source>
        <dbReference type="Pfam" id="PF00296"/>
    </source>
</evidence>
<reference evidence="7" key="1">
    <citation type="submission" date="2016-10" db="EMBL/GenBank/DDBJ databases">
        <authorList>
            <person name="Varghese N."/>
            <person name="Submissions S."/>
        </authorList>
    </citation>
    <scope>NUCLEOTIDE SEQUENCE [LARGE SCALE GENOMIC DNA]</scope>
    <source>
        <strain evidence="7">DSM 45413</strain>
    </source>
</reference>
<gene>
    <name evidence="6" type="ORF">SAMN05660991_04489</name>
</gene>
<protein>
    <submittedName>
        <fullName evidence="6">Alkanesulfonate monooxygenase</fullName>
    </submittedName>
</protein>
<evidence type="ECO:0000313" key="6">
    <source>
        <dbReference type="EMBL" id="SEP27986.1"/>
    </source>
</evidence>
<keyword evidence="2" id="KW-0288">FMN</keyword>
<keyword evidence="1" id="KW-0285">Flavoprotein</keyword>
<dbReference type="STRING" id="673521.SAMN05660991_04489"/>
<evidence type="ECO:0000256" key="2">
    <source>
        <dbReference type="ARBA" id="ARBA00022643"/>
    </source>
</evidence>
<evidence type="ECO:0000313" key="7">
    <source>
        <dbReference type="Proteomes" id="UP000198960"/>
    </source>
</evidence>